<sequence>MGPPPVVTGISPKEATAGMKLTIRGEDLGVSPQDLIGIVIADCDCLMSADWKSPNKITALCPGSTWEGVSDIIVATRSGGIGSCNVQLKIYKEAVGWLKEVAVWTQEKYPLRRKNRVLSPSGGLEHDDALGLSVEGNELKYPVEELRQMFPDHTGDVGSEHFDPVYYLLENHYQTGFEDLQAGLGYLRRKVNGENESQISFIKGNVSSIMDQLDSLMSIKRQFEGDNKKHGAQPTASLEAAIAKAKKEADEMFKEVLGRKDGADATRNALNVLNRFKFLFNLPANIETNLAKGDFDRIIDEYERAKSLYGESESEIFQIYLQEVGQGVEKLKTRLLLKLQETGLTLDQQKKIIANLVQLNFEGDPAWECLQVHYREVLGRLDACRDEYIELNHTEVIAQPQFGVGASTPTSNQVLFPEDDQPNDGVPSPVMFIEQATGLVAQDFPALWKLGQAYFKGDLVVEPDGGKQTVFKEMILGGIRYYSNMIRSAVIPQTLKDFERNEYGLWRDDNIKVVGPWLPSCLRHVRKSYLSFIELDLPLQALNIVKRLTTDLRIQCLQTVFQTVVDQVHLLPDKEEFREDITDEYGAVTELPNLFEIIVIQSVQLIKESLLQEGKHEEDILSYNNAHDDLELMIQNVLSSFAITLENVVNEDYDSLRFAPTDSVKLLLCLNNCMFTQSQVLPKIQKAYQDVGHLSLERPIAEASKNYTVLHGKLFEAYLEQKCEQTVTNIEPSMYVGKFDWARCPRPVDARDYIKEIIHNVILVHSEVERISSISNPRHNYIAGILERVVETVAEEVNRLFCCIKRMNSNGCIQAWVDIQCLQESLKRYLNKAAGDFLADSAKPLKELERPGDRQVIDQCIEVFKDRMRLSLAALS</sequence>
<protein>
    <recommendedName>
        <fullName evidence="3 7">Exocyst complex component 2</fullName>
    </recommendedName>
</protein>
<dbReference type="PANTHER" id="PTHR13043">
    <property type="entry name" value="EXOCYST COMPLEX COMPONENT SEC5"/>
    <property type="match status" value="1"/>
</dbReference>
<keyword evidence="4 7" id="KW-0813">Transport</keyword>
<dbReference type="Proteomes" id="UP000318571">
    <property type="component" value="Chromosome 2"/>
</dbReference>
<comment type="similarity">
    <text evidence="2 7">Belongs to the SEC5 family.</text>
</comment>
<dbReference type="InterPro" id="IPR002909">
    <property type="entry name" value="IPT_dom"/>
</dbReference>
<dbReference type="GO" id="GO:0015031">
    <property type="term" value="P:protein transport"/>
    <property type="evidence" value="ECO:0007669"/>
    <property type="project" value="UniProtKB-KW"/>
</dbReference>
<evidence type="ECO:0000256" key="2">
    <source>
        <dbReference type="ARBA" id="ARBA00010578"/>
    </source>
</evidence>
<comment type="function">
    <text evidence="1 7">Component of the exocyst complex involved in the docking of exocytic vesicles with fusion sites on the plasma membrane.</text>
</comment>
<dbReference type="OMA" id="RMWMDVD"/>
<dbReference type="SUPFAM" id="SSF81296">
    <property type="entry name" value="E set domains"/>
    <property type="match status" value="1"/>
</dbReference>
<dbReference type="OrthoDB" id="26242at2759"/>
<gene>
    <name evidence="10" type="ORF">TCAL_09743</name>
</gene>
<dbReference type="PANTHER" id="PTHR13043:SF1">
    <property type="entry name" value="EXOCYST COMPLEX COMPONENT 2"/>
    <property type="match status" value="1"/>
</dbReference>
<evidence type="ECO:0000256" key="7">
    <source>
        <dbReference type="RuleBase" id="RU365069"/>
    </source>
</evidence>
<dbReference type="SUPFAM" id="SSF74788">
    <property type="entry name" value="Cullin repeat-like"/>
    <property type="match status" value="1"/>
</dbReference>
<organism evidence="10 11">
    <name type="scientific">Tigriopus californicus</name>
    <name type="common">Marine copepod</name>
    <dbReference type="NCBI Taxonomy" id="6832"/>
    <lineage>
        <taxon>Eukaryota</taxon>
        <taxon>Metazoa</taxon>
        <taxon>Ecdysozoa</taxon>
        <taxon>Arthropoda</taxon>
        <taxon>Crustacea</taxon>
        <taxon>Multicrustacea</taxon>
        <taxon>Hexanauplia</taxon>
        <taxon>Copepoda</taxon>
        <taxon>Harpacticoida</taxon>
        <taxon>Harpacticidae</taxon>
        <taxon>Tigriopus</taxon>
    </lineage>
</organism>
<dbReference type="GO" id="GO:0006893">
    <property type="term" value="P:Golgi to plasma membrane transport"/>
    <property type="evidence" value="ECO:0007669"/>
    <property type="project" value="UniProtKB-UniRule"/>
</dbReference>
<evidence type="ECO:0000259" key="9">
    <source>
        <dbReference type="Pfam" id="PF15469"/>
    </source>
</evidence>
<comment type="subunit">
    <text evidence="7">Component of the exocyst complex.</text>
</comment>
<dbReference type="InterPro" id="IPR039481">
    <property type="entry name" value="EXOC2/Sec5_N_dom"/>
</dbReference>
<evidence type="ECO:0000313" key="11">
    <source>
        <dbReference type="Proteomes" id="UP000318571"/>
    </source>
</evidence>
<dbReference type="Pfam" id="PF01833">
    <property type="entry name" value="TIG"/>
    <property type="match status" value="1"/>
</dbReference>
<dbReference type="EMBL" id="VCGU01000005">
    <property type="protein sequence ID" value="TRY74644.1"/>
    <property type="molecule type" value="Genomic_DNA"/>
</dbReference>
<name>A0A553PAF0_TIGCA</name>
<dbReference type="FunFam" id="2.60.40.10:FF:000196">
    <property type="entry name" value="Exocyst complex component 2"/>
    <property type="match status" value="1"/>
</dbReference>
<dbReference type="InterPro" id="IPR029175">
    <property type="entry name" value="EXOC2/Sec5"/>
</dbReference>
<reference evidence="10 11" key="1">
    <citation type="journal article" date="2018" name="Nat. Ecol. Evol.">
        <title>Genomic signatures of mitonuclear coevolution across populations of Tigriopus californicus.</title>
        <authorList>
            <person name="Barreto F.S."/>
            <person name="Watson E.T."/>
            <person name="Lima T.G."/>
            <person name="Willett C.S."/>
            <person name="Edmands S."/>
            <person name="Li W."/>
            <person name="Burton R.S."/>
        </authorList>
    </citation>
    <scope>NUCLEOTIDE SEQUENCE [LARGE SCALE GENOMIC DNA]</scope>
    <source>
        <strain evidence="10 11">San Diego</strain>
    </source>
</reference>
<evidence type="ECO:0000256" key="1">
    <source>
        <dbReference type="ARBA" id="ARBA00002660"/>
    </source>
</evidence>
<dbReference type="STRING" id="6832.A0A553PAF0"/>
<keyword evidence="11" id="KW-1185">Reference proteome</keyword>
<dbReference type="Pfam" id="PF15469">
    <property type="entry name" value="Sec5"/>
    <property type="match status" value="1"/>
</dbReference>
<evidence type="ECO:0000313" key="10">
    <source>
        <dbReference type="EMBL" id="TRY74644.1"/>
    </source>
</evidence>
<feature type="domain" description="Exocyst complex component EXOC2/Sec5 N-terminal" evidence="9">
    <location>
        <begin position="128"/>
        <end position="874"/>
    </location>
</feature>
<evidence type="ECO:0000256" key="4">
    <source>
        <dbReference type="ARBA" id="ARBA00022448"/>
    </source>
</evidence>
<dbReference type="InterPro" id="IPR014756">
    <property type="entry name" value="Ig_E-set"/>
</dbReference>
<comment type="caution">
    <text evidence="10">The sequence shown here is derived from an EMBL/GenBank/DDBJ whole genome shotgun (WGS) entry which is preliminary data.</text>
</comment>
<dbReference type="Gene3D" id="2.60.40.10">
    <property type="entry name" value="Immunoglobulins"/>
    <property type="match status" value="1"/>
</dbReference>
<evidence type="ECO:0000259" key="8">
    <source>
        <dbReference type="Pfam" id="PF01833"/>
    </source>
</evidence>
<evidence type="ECO:0000256" key="5">
    <source>
        <dbReference type="ARBA" id="ARBA00022483"/>
    </source>
</evidence>
<feature type="domain" description="IPT/TIG" evidence="8">
    <location>
        <begin position="5"/>
        <end position="88"/>
    </location>
</feature>
<keyword evidence="5 7" id="KW-0268">Exocytosis</keyword>
<dbReference type="InterPro" id="IPR016159">
    <property type="entry name" value="Cullin_repeat-like_dom_sf"/>
</dbReference>
<accession>A0A553PAF0</accession>
<keyword evidence="6 7" id="KW-0653">Protein transport</keyword>
<dbReference type="GO" id="GO:0006887">
    <property type="term" value="P:exocytosis"/>
    <property type="evidence" value="ECO:0007669"/>
    <property type="project" value="UniProtKB-KW"/>
</dbReference>
<dbReference type="GO" id="GO:0000145">
    <property type="term" value="C:exocyst"/>
    <property type="evidence" value="ECO:0007669"/>
    <property type="project" value="UniProtKB-UniRule"/>
</dbReference>
<dbReference type="AlphaFoldDB" id="A0A553PAF0"/>
<dbReference type="InterPro" id="IPR013783">
    <property type="entry name" value="Ig-like_fold"/>
</dbReference>
<evidence type="ECO:0000256" key="6">
    <source>
        <dbReference type="ARBA" id="ARBA00022927"/>
    </source>
</evidence>
<proteinExistence type="inferred from homology"/>
<evidence type="ECO:0000256" key="3">
    <source>
        <dbReference type="ARBA" id="ARBA00017526"/>
    </source>
</evidence>